<evidence type="ECO:0008006" key="4">
    <source>
        <dbReference type="Google" id="ProtNLM"/>
    </source>
</evidence>
<evidence type="ECO:0000313" key="2">
    <source>
        <dbReference type="EMBL" id="ADO35962.1"/>
    </source>
</evidence>
<proteinExistence type="predicted"/>
<dbReference type="Proteomes" id="UP000006873">
    <property type="component" value="Chromosome"/>
</dbReference>
<evidence type="ECO:0000313" key="3">
    <source>
        <dbReference type="Proteomes" id="UP000006873"/>
    </source>
</evidence>
<reference key="1">
    <citation type="submission" date="2010-09" db="EMBL/GenBank/DDBJ databases">
        <authorList>
            <person name="Roh H."/>
            <person name="Ko H.-J."/>
            <person name="Kim D."/>
            <person name="Choi D.G."/>
            <person name="Park S."/>
            <person name="Kim S."/>
            <person name="Kim K.H."/>
            <person name="Chang I.S."/>
            <person name="Choi I.-G."/>
        </authorList>
    </citation>
    <scope>NUCLEOTIDE SEQUENCE</scope>
    <source>
        <strain>KIST612</strain>
    </source>
</reference>
<reference evidence="2 3" key="2">
    <citation type="journal article" date="2011" name="J. Bacteriol.">
        <title>Complete genome sequence of a carbon monoxide-utilizing acetogen, Eubacterium limosum KIST612.</title>
        <authorList>
            <person name="Roh H."/>
            <person name="Ko H.J."/>
            <person name="Kim D."/>
            <person name="Choi D.G."/>
            <person name="Park S."/>
            <person name="Kim S."/>
            <person name="Chang I.S."/>
            <person name="Choi I.G."/>
        </authorList>
    </citation>
    <scope>NUCLEOTIDE SEQUENCE [LARGE SCALE GENOMIC DNA]</scope>
    <source>
        <strain evidence="2 3">KIST612</strain>
    </source>
</reference>
<protein>
    <recommendedName>
        <fullName evidence="4">DUF4064 domain-containing protein</fullName>
    </recommendedName>
</protein>
<keyword evidence="1" id="KW-0812">Transmembrane</keyword>
<gene>
    <name evidence="2" type="ordered locus">ELI_0959</name>
</gene>
<dbReference type="AlphaFoldDB" id="E3GJQ4"/>
<dbReference type="KEGG" id="elm:ELI_0959"/>
<feature type="transmembrane region" description="Helical" evidence="1">
    <location>
        <begin position="65"/>
        <end position="85"/>
    </location>
</feature>
<feature type="transmembrane region" description="Helical" evidence="1">
    <location>
        <begin position="16"/>
        <end position="39"/>
    </location>
</feature>
<keyword evidence="1" id="KW-1133">Transmembrane helix</keyword>
<dbReference type="HOGENOM" id="CLU_144636_0_0_9"/>
<feature type="transmembrane region" description="Helical" evidence="1">
    <location>
        <begin position="92"/>
        <end position="112"/>
    </location>
</feature>
<accession>E3GJQ4</accession>
<evidence type="ECO:0000256" key="1">
    <source>
        <dbReference type="SAM" id="Phobius"/>
    </source>
</evidence>
<sequence>MEVAAMEAAGRKVLKVGGILMAVIGVFGAVIAVSGIIGYNNMDPSMAADMEKIMGVTIRDLSVKLMVSTVICVFELVVGILGIAFSKKAEKGALCFILGIVIIVFQAGSVIYGSLRTGFTADMILTLVAGLIIPGVYTFGAWRNMRSAQQA</sequence>
<feature type="transmembrane region" description="Helical" evidence="1">
    <location>
        <begin position="124"/>
        <end position="142"/>
    </location>
</feature>
<dbReference type="EMBL" id="CP002273">
    <property type="protein sequence ID" value="ADO35962.1"/>
    <property type="molecule type" value="Genomic_DNA"/>
</dbReference>
<name>E3GJQ4_9FIRM</name>
<organism evidence="2 3">
    <name type="scientific">Eubacterium callanderi</name>
    <dbReference type="NCBI Taxonomy" id="53442"/>
    <lineage>
        <taxon>Bacteria</taxon>
        <taxon>Bacillati</taxon>
        <taxon>Bacillota</taxon>
        <taxon>Clostridia</taxon>
        <taxon>Eubacteriales</taxon>
        <taxon>Eubacteriaceae</taxon>
        <taxon>Eubacterium</taxon>
    </lineage>
</organism>
<keyword evidence="1" id="KW-0472">Membrane</keyword>
<keyword evidence="3" id="KW-1185">Reference proteome</keyword>